<sequence>MFAAAAICPAPPVLVPRLAGAAAVETEDLRKACGEAIAAVLATHPDRLVVVGPADPTGPTGHTQPVEAGEPRAYPAGTRGDFARYGVPMEVVLPGRRVEPAPGMPAAPRTADDRLPSSLTVAAHLLETLVDGGAELRVACAAVALDPRTPAEVLLREVGPALAAGDERVALLVVGEGSICRTLKAPGYLDQRAAAFDAEVATALASGDVAALAALDGELAAELGAGGRAAWQALAGAAGPAARSGELRARLLREEAPYGVGYFTALWQAGDAPGRPEGTD</sequence>
<accession>A0A852ZL34</accession>
<feature type="region of interest" description="Disordered" evidence="1">
    <location>
        <begin position="55"/>
        <end position="79"/>
    </location>
</feature>
<organism evidence="2 3">
    <name type="scientific">Allostreptomyces psammosilenae</name>
    <dbReference type="NCBI Taxonomy" id="1892865"/>
    <lineage>
        <taxon>Bacteria</taxon>
        <taxon>Bacillati</taxon>
        <taxon>Actinomycetota</taxon>
        <taxon>Actinomycetes</taxon>
        <taxon>Kitasatosporales</taxon>
        <taxon>Streptomycetaceae</taxon>
        <taxon>Allostreptomyces</taxon>
    </lineage>
</organism>
<evidence type="ECO:0000256" key="1">
    <source>
        <dbReference type="SAM" id="MobiDB-lite"/>
    </source>
</evidence>
<proteinExistence type="predicted"/>
<evidence type="ECO:0008006" key="4">
    <source>
        <dbReference type="Google" id="ProtNLM"/>
    </source>
</evidence>
<keyword evidence="3" id="KW-1185">Reference proteome</keyword>
<dbReference type="SUPFAM" id="SSF53213">
    <property type="entry name" value="LigB-like"/>
    <property type="match status" value="1"/>
</dbReference>
<name>A0A852ZL34_9ACTN</name>
<evidence type="ECO:0000313" key="2">
    <source>
        <dbReference type="EMBL" id="NYI03086.1"/>
    </source>
</evidence>
<gene>
    <name evidence="2" type="ORF">FHU37_000029</name>
</gene>
<dbReference type="AlphaFoldDB" id="A0A852ZL34"/>
<dbReference type="EMBL" id="JACBZD010000001">
    <property type="protein sequence ID" value="NYI03086.1"/>
    <property type="molecule type" value="Genomic_DNA"/>
</dbReference>
<dbReference type="Gene3D" id="3.40.830.10">
    <property type="entry name" value="LigB-like"/>
    <property type="match status" value="1"/>
</dbReference>
<evidence type="ECO:0000313" key="3">
    <source>
        <dbReference type="Proteomes" id="UP000567795"/>
    </source>
</evidence>
<protein>
    <recommendedName>
        <fullName evidence="4">Extradiol ring-cleavage dioxygenase class III enzyme subunit B domain-containing protein</fullName>
    </recommendedName>
</protein>
<dbReference type="Proteomes" id="UP000567795">
    <property type="component" value="Unassembled WGS sequence"/>
</dbReference>
<comment type="caution">
    <text evidence="2">The sequence shown here is derived from an EMBL/GenBank/DDBJ whole genome shotgun (WGS) entry which is preliminary data.</text>
</comment>
<reference evidence="2 3" key="1">
    <citation type="submission" date="2020-07" db="EMBL/GenBank/DDBJ databases">
        <title>Sequencing the genomes of 1000 actinobacteria strains.</title>
        <authorList>
            <person name="Klenk H.-P."/>
        </authorList>
    </citation>
    <scope>NUCLEOTIDE SEQUENCE [LARGE SCALE GENOMIC DNA]</scope>
    <source>
        <strain evidence="2 3">DSM 42178</strain>
    </source>
</reference>